<accession>A0A8S5QK20</accession>
<dbReference type="Pfam" id="PF05133">
    <property type="entry name" value="SPP1_portal"/>
    <property type="match status" value="1"/>
</dbReference>
<dbReference type="InterPro" id="IPR021145">
    <property type="entry name" value="Portal_protein_SPP1_Gp6-like"/>
</dbReference>
<organism evidence="1">
    <name type="scientific">Podoviridae sp. ctyDR6</name>
    <dbReference type="NCBI Taxonomy" id="2825288"/>
    <lineage>
        <taxon>Viruses</taxon>
        <taxon>Duplodnaviria</taxon>
        <taxon>Heunggongvirae</taxon>
        <taxon>Uroviricota</taxon>
        <taxon>Caudoviricetes</taxon>
    </lineage>
</organism>
<name>A0A8S5QK20_9CAUD</name>
<sequence length="460" mass="51801">MAINTYNDLVAVGDNEQARIEFIRSAINEHRDSAAYKTAVDAEAYYDGLNPTINRYEKIIYDMQGRSHTDMWTANHKLASRFFGLAVDQEVSYLLGNGVTFAEKETPNKLCPDFDQEVMDAAREAKIAGVSFGFWDLTHLRVFSLLEFVPLYDEEDGAMKAGIRFWQVAQDKPLRATLYEIDGFTEYFQPKNKNMDVMQPKRSYKLIERKAEVGETEIYDGGNYPSFPIVPLKNNKRCLSEIVGKRNTIDALDLASSNMVNNVDEGNLIYWVLSNCNGMDDLDDAKFVERLKTTHVAHANGDDGAKVESKTIEAPYEGTSSTIDMLKKKLYEDFQCFDAAAVSAGNQTATAIKASYVPLDLKTDKFESEVTRFIVEILRLAGIEDQPSYTRNQIINKSEETQNILLGATYYDDEYITKKLLTINGDIDQYEDMAKRKAAEEIDRSFAEPVAPGVSGDGDQ</sequence>
<proteinExistence type="predicted"/>
<protein>
    <submittedName>
        <fullName evidence="1">PORTAL PROTEIN</fullName>
    </submittedName>
</protein>
<dbReference type="EMBL" id="BK015675">
    <property type="protein sequence ID" value="DAE19416.1"/>
    <property type="molecule type" value="Genomic_DNA"/>
</dbReference>
<evidence type="ECO:0000313" key="1">
    <source>
        <dbReference type="EMBL" id="DAE19416.1"/>
    </source>
</evidence>
<reference evidence="1" key="1">
    <citation type="journal article" date="2021" name="Proc. Natl. Acad. Sci. U.S.A.">
        <title>A Catalog of Tens of Thousands of Viruses from Human Metagenomes Reveals Hidden Associations with Chronic Diseases.</title>
        <authorList>
            <person name="Tisza M.J."/>
            <person name="Buck C.B."/>
        </authorList>
    </citation>
    <scope>NUCLEOTIDE SEQUENCE</scope>
    <source>
        <strain evidence="1">CtyDR6</strain>
    </source>
</reference>